<proteinExistence type="inferred from homology"/>
<gene>
    <name evidence="3" type="ORF">ACFQJ9_05865</name>
</gene>
<reference evidence="3 4" key="1">
    <citation type="journal article" date="2019" name="Int. J. Syst. Evol. Microbiol.">
        <title>The Global Catalogue of Microorganisms (GCM) 10K type strain sequencing project: providing services to taxonomists for standard genome sequencing and annotation.</title>
        <authorList>
            <consortium name="The Broad Institute Genomics Platform"/>
            <consortium name="The Broad Institute Genome Sequencing Center for Infectious Disease"/>
            <person name="Wu L."/>
            <person name="Ma J."/>
        </authorList>
    </citation>
    <scope>NUCLEOTIDE SEQUENCE [LARGE SCALE GENOMIC DNA]</scope>
    <source>
        <strain evidence="3 4">XZGYJ-43</strain>
    </source>
</reference>
<evidence type="ECO:0000256" key="1">
    <source>
        <dbReference type="ARBA" id="ARBA00006188"/>
    </source>
</evidence>
<sequence length="677" mass="74731">MRLHDALDDYKRRRDDSRAFAGERRTTTGRFTGTDGRLVHVALDGSLRDFSYSLTGQNGIERSRFGVRVDGNLDWFDADNATQSYDAATSLVVTDHEAADVTQYDLTVEDAHLTHVEASDADELVVYVAFGPDRQEAQLSQLRYDDAVEVYHDREHDFLGADSSFSSLAGEPLLPFADILAADPIEEPRATLGDRYEADRLSGEFVVGIPFTDGSVTVATLLTNRRETTREAARTRLDDLLETYDSPDALREAAEHRATTADDLPEQTRAAVTADLRVLDLLSADSGARIAGPDFDPFYVHSGGYGYTWFRDDAEIASFLYDADEALSLDLADRHAASARFYCNTQRSDGSWPHRVWPRNHALAPGWANGRLEAGSDVDYQADQTGSVIAFLADYRTDAPSGLRERIDETLERALDGLDATLAPDGRPVACQNAWEDTTGRFTHTAATFLEAYATLATVDAPGIDTEHAREQAHRVYNAIDDLWCSNRGVYAFREHDGKLDDRYDSASLALAAAHRAYDRLASVDSDRRDRLVSHVEGVCEGLWRETDAIRGLMRYEGDDWRQGEQESPKVWTVSTAWGAHAAAELSLLLDAYDDPRATTVASRSRTLLDTISPDNELIAPTGYLPEQLFDDGTPDSATPLGWPHAIRTATLALHAENEVLQTEGIDVAVTSSEPLD</sequence>
<feature type="domain" description="DUF7997" evidence="2">
    <location>
        <begin position="1"/>
        <end position="235"/>
    </location>
</feature>
<comment type="caution">
    <text evidence="3">The sequence shown here is derived from an EMBL/GenBank/DDBJ whole genome shotgun (WGS) entry which is preliminary data.</text>
</comment>
<dbReference type="PANTHER" id="PTHR31616:SF0">
    <property type="entry name" value="GLUCAN 1,4-ALPHA-GLUCOSIDASE"/>
    <property type="match status" value="1"/>
</dbReference>
<dbReference type="Gene3D" id="1.50.10.10">
    <property type="match status" value="1"/>
</dbReference>
<dbReference type="Pfam" id="PF25978">
    <property type="entry name" value="DUF7997"/>
    <property type="match status" value="1"/>
</dbReference>
<dbReference type="RefSeq" id="WP_279528897.1">
    <property type="nucleotide sequence ID" value="NZ_CP122312.1"/>
</dbReference>
<name>A0ABD5Z177_9EURY</name>
<accession>A0ABD5Z177</accession>
<dbReference type="SUPFAM" id="SSF48208">
    <property type="entry name" value="Six-hairpin glycosidases"/>
    <property type="match status" value="1"/>
</dbReference>
<dbReference type="InterPro" id="IPR012341">
    <property type="entry name" value="6hp_glycosidase-like_sf"/>
</dbReference>
<dbReference type="PANTHER" id="PTHR31616">
    <property type="entry name" value="TREHALASE"/>
    <property type="match status" value="1"/>
</dbReference>
<evidence type="ECO:0000313" key="4">
    <source>
        <dbReference type="Proteomes" id="UP001596447"/>
    </source>
</evidence>
<dbReference type="EMBL" id="JBHTAR010000011">
    <property type="protein sequence ID" value="MFC7198947.1"/>
    <property type="molecule type" value="Genomic_DNA"/>
</dbReference>
<dbReference type="InterPro" id="IPR008928">
    <property type="entry name" value="6-hairpin_glycosidase_sf"/>
</dbReference>
<dbReference type="Proteomes" id="UP001596447">
    <property type="component" value="Unassembled WGS sequence"/>
</dbReference>
<protein>
    <submittedName>
        <fullName evidence="3">Glucan 1,4-alpha-glucosidase</fullName>
    </submittedName>
</protein>
<dbReference type="AlphaFoldDB" id="A0ABD5Z177"/>
<dbReference type="InterPro" id="IPR058310">
    <property type="entry name" value="DUF7997"/>
</dbReference>
<evidence type="ECO:0000313" key="3">
    <source>
        <dbReference type="EMBL" id="MFC7198947.1"/>
    </source>
</evidence>
<evidence type="ECO:0000259" key="2">
    <source>
        <dbReference type="Pfam" id="PF25978"/>
    </source>
</evidence>
<comment type="similarity">
    <text evidence="1">Belongs to the glycosyl hydrolase 15 family.</text>
</comment>
<organism evidence="3 4">
    <name type="scientific">Halospeciosus flavus</name>
    <dbReference type="NCBI Taxonomy" id="3032283"/>
    <lineage>
        <taxon>Archaea</taxon>
        <taxon>Methanobacteriati</taxon>
        <taxon>Methanobacteriota</taxon>
        <taxon>Stenosarchaea group</taxon>
        <taxon>Halobacteria</taxon>
        <taxon>Halobacteriales</taxon>
        <taxon>Halobacteriaceae</taxon>
        <taxon>Halospeciosus</taxon>
    </lineage>
</organism>
<keyword evidence="4" id="KW-1185">Reference proteome</keyword>